<evidence type="ECO:0000256" key="8">
    <source>
        <dbReference type="ARBA" id="ARBA00023004"/>
    </source>
</evidence>
<keyword evidence="2" id="KW-0813">Transport</keyword>
<keyword evidence="5 10" id="KW-0479">Metal-binding</keyword>
<evidence type="ECO:0000256" key="5">
    <source>
        <dbReference type="ARBA" id="ARBA00022723"/>
    </source>
</evidence>
<keyword evidence="4 11" id="KW-0812">Transmembrane</keyword>
<name>A0ABZ3JAW6_SPOA4</name>
<keyword evidence="3 10" id="KW-0349">Heme</keyword>
<evidence type="ECO:0000256" key="6">
    <source>
        <dbReference type="ARBA" id="ARBA00022982"/>
    </source>
</evidence>
<dbReference type="Pfam" id="PF00034">
    <property type="entry name" value="Cytochrom_C"/>
    <property type="match status" value="1"/>
</dbReference>
<comment type="subcellular location">
    <subcellularLocation>
        <location evidence="1">Membrane</location>
        <topology evidence="1">Multi-pass membrane protein</topology>
    </subcellularLocation>
</comment>
<dbReference type="PROSITE" id="PS51007">
    <property type="entry name" value="CYTC"/>
    <property type="match status" value="1"/>
</dbReference>
<evidence type="ECO:0000259" key="13">
    <source>
        <dbReference type="PROSITE" id="PS51007"/>
    </source>
</evidence>
<keyword evidence="7 11" id="KW-1133">Transmembrane helix</keyword>
<reference evidence="14" key="1">
    <citation type="submission" date="2024-05" db="EMBL/GenBank/DDBJ databases">
        <title>Isolation and characterization of Sporomusa carbonis sp. nov., a carboxydotrophic hydrogenogen in the genus of Sporomusa isolated from a charcoal burning pile.</title>
        <authorList>
            <person name="Boeer T."/>
            <person name="Rosenbaum F."/>
            <person name="Eysell L."/>
            <person name="Mueller V."/>
            <person name="Daniel R."/>
            <person name="Poehlein A."/>
        </authorList>
    </citation>
    <scope>NUCLEOTIDE SEQUENCE [LARGE SCALE GENOMIC DNA]</scope>
    <source>
        <strain evidence="14">DSM 3132</strain>
    </source>
</reference>
<keyword evidence="8 10" id="KW-0408">Iron</keyword>
<dbReference type="SUPFAM" id="SSF46626">
    <property type="entry name" value="Cytochrome c"/>
    <property type="match status" value="1"/>
</dbReference>
<feature type="transmembrane region" description="Helical" evidence="11">
    <location>
        <begin position="83"/>
        <end position="105"/>
    </location>
</feature>
<feature type="transmembrane region" description="Helical" evidence="11">
    <location>
        <begin position="117"/>
        <end position="139"/>
    </location>
</feature>
<accession>A0ABZ3JAW6</accession>
<proteinExistence type="predicted"/>
<evidence type="ECO:0000256" key="10">
    <source>
        <dbReference type="PROSITE-ProRule" id="PRU00433"/>
    </source>
</evidence>
<dbReference type="InterPro" id="IPR027387">
    <property type="entry name" value="Cytb/b6-like_sf"/>
</dbReference>
<evidence type="ECO:0000256" key="2">
    <source>
        <dbReference type="ARBA" id="ARBA00022448"/>
    </source>
</evidence>
<evidence type="ECO:0000256" key="1">
    <source>
        <dbReference type="ARBA" id="ARBA00004141"/>
    </source>
</evidence>
<evidence type="ECO:0000256" key="11">
    <source>
        <dbReference type="SAM" id="Phobius"/>
    </source>
</evidence>
<dbReference type="Proteomes" id="UP000216052">
    <property type="component" value="Chromosome"/>
</dbReference>
<organism evidence="14 15">
    <name type="scientific">Sporomusa acidovorans (strain ATCC 49682 / DSM 3132 / Mol)</name>
    <dbReference type="NCBI Taxonomy" id="1123286"/>
    <lineage>
        <taxon>Bacteria</taxon>
        <taxon>Bacillati</taxon>
        <taxon>Bacillota</taxon>
        <taxon>Negativicutes</taxon>
        <taxon>Selenomonadales</taxon>
        <taxon>Sporomusaceae</taxon>
        <taxon>Sporomusa</taxon>
    </lineage>
</organism>
<dbReference type="InterPro" id="IPR036909">
    <property type="entry name" value="Cyt_c-like_dom_sf"/>
</dbReference>
<dbReference type="Gene3D" id="1.20.810.10">
    <property type="entry name" value="Cytochrome Bc1 Complex, Chain C"/>
    <property type="match status" value="1"/>
</dbReference>
<dbReference type="InterPro" id="IPR036150">
    <property type="entry name" value="Cyt_b/b6_C_sf"/>
</dbReference>
<dbReference type="PROSITE" id="PS51003">
    <property type="entry name" value="CYTB_CTER"/>
    <property type="match status" value="1"/>
</dbReference>
<dbReference type="SUPFAM" id="SSF81648">
    <property type="entry name" value="a domain/subunit of cytochrome bc1 complex (Ubiquinol-cytochrome c reductase)"/>
    <property type="match status" value="1"/>
</dbReference>
<dbReference type="InterPro" id="IPR009056">
    <property type="entry name" value="Cyt_c-like_dom"/>
</dbReference>
<evidence type="ECO:0000313" key="15">
    <source>
        <dbReference type="Proteomes" id="UP000216052"/>
    </source>
</evidence>
<feature type="transmembrane region" description="Helical" evidence="11">
    <location>
        <begin position="25"/>
        <end position="46"/>
    </location>
</feature>
<keyword evidence="9 11" id="KW-0472">Membrane</keyword>
<evidence type="ECO:0000256" key="7">
    <source>
        <dbReference type="ARBA" id="ARBA00022989"/>
    </source>
</evidence>
<evidence type="ECO:0000256" key="9">
    <source>
        <dbReference type="ARBA" id="ARBA00023136"/>
    </source>
</evidence>
<dbReference type="Gene3D" id="1.10.760.10">
    <property type="entry name" value="Cytochrome c-like domain"/>
    <property type="match status" value="1"/>
</dbReference>
<evidence type="ECO:0000259" key="12">
    <source>
        <dbReference type="PROSITE" id="PS51003"/>
    </source>
</evidence>
<evidence type="ECO:0000256" key="4">
    <source>
        <dbReference type="ARBA" id="ARBA00022692"/>
    </source>
</evidence>
<dbReference type="RefSeq" id="WP_093792194.1">
    <property type="nucleotide sequence ID" value="NZ_CP155571.1"/>
</dbReference>
<feature type="domain" description="Cytochrome b/b6 C-terminal region profile" evidence="12">
    <location>
        <begin position="10"/>
        <end position="136"/>
    </location>
</feature>
<dbReference type="Pfam" id="PF00032">
    <property type="entry name" value="Cytochrom_B_C"/>
    <property type="match status" value="1"/>
</dbReference>
<keyword evidence="6" id="KW-0249">Electron transport</keyword>
<dbReference type="EMBL" id="CP155571">
    <property type="protein sequence ID" value="XFO75149.1"/>
    <property type="molecule type" value="Genomic_DNA"/>
</dbReference>
<gene>
    <name evidence="14" type="ORF">SPACI_052640</name>
</gene>
<evidence type="ECO:0000256" key="3">
    <source>
        <dbReference type="ARBA" id="ARBA00022617"/>
    </source>
</evidence>
<keyword evidence="15" id="KW-1185">Reference proteome</keyword>
<feature type="domain" description="Cytochrome c" evidence="13">
    <location>
        <begin position="157"/>
        <end position="236"/>
    </location>
</feature>
<evidence type="ECO:0000313" key="14">
    <source>
        <dbReference type="EMBL" id="XFO75149.1"/>
    </source>
</evidence>
<dbReference type="InterPro" id="IPR005798">
    <property type="entry name" value="Cyt_b/b6_C"/>
</dbReference>
<sequence length="237" mass="26285">MNPIHTLQPSGRQEELRYDFYPHHLFVEAVVSLFVLLAVVSISFLWQVPLEDMADPSDTSYVPRPEWYFLFLFQLLKYFEGSLAVVGIVIVPTIVLAALVALPFLDKGDATGLRKRPKVVAAGILGVFSVVVLTGLALVEDVRHAPAKMDLPPITEMQVAEGKRLFETFCLQCHQMNGKGGFMAGDLSQIGARRSRANIEQIILEPTTVSQTSMMSVIPLSDDERHAVSAYLSQKKK</sequence>
<protein>
    <submittedName>
        <fullName evidence="14">Uncharacterized protein</fullName>
    </submittedName>
</protein>